<dbReference type="Gene3D" id="1.20.58.1970">
    <property type="match status" value="1"/>
</dbReference>
<keyword evidence="6" id="KW-1185">Reference proteome</keyword>
<dbReference type="PANTHER" id="PTHR24016">
    <property type="entry name" value="CONSERVED OLIGOMERIC GOLGI COMPLEX SUBUNIT 4"/>
    <property type="match status" value="1"/>
</dbReference>
<name>A0ABD3M4Y3_9STRA</name>
<dbReference type="InterPro" id="IPR013167">
    <property type="entry name" value="COG4_M"/>
</dbReference>
<feature type="coiled-coil region" evidence="1">
    <location>
        <begin position="193"/>
        <end position="220"/>
    </location>
</feature>
<dbReference type="Gene3D" id="1.10.287.1060">
    <property type="entry name" value="ESAT-6-like"/>
    <property type="match status" value="1"/>
</dbReference>
<protein>
    <submittedName>
        <fullName evidence="5">Uncharacterized protein</fullName>
    </submittedName>
</protein>
<dbReference type="PANTHER" id="PTHR24016:SF0">
    <property type="entry name" value="CONSERVED OLIGOMERIC GOLGI COMPLEX SUBUNIT 4"/>
    <property type="match status" value="1"/>
</dbReference>
<gene>
    <name evidence="5" type="ORF">ACHAWU_009262</name>
</gene>
<feature type="compositionally biased region" description="Gly residues" evidence="2">
    <location>
        <begin position="59"/>
        <end position="76"/>
    </location>
</feature>
<keyword evidence="1" id="KW-0175">Coiled coil</keyword>
<dbReference type="InterPro" id="IPR048682">
    <property type="entry name" value="COG4"/>
</dbReference>
<evidence type="ECO:0000313" key="5">
    <source>
        <dbReference type="EMBL" id="KAL3757796.1"/>
    </source>
</evidence>
<feature type="domain" description="Conserved oligomeric Golgi complex subunit 4 C-terminal" evidence="4">
    <location>
        <begin position="860"/>
        <end position="1113"/>
    </location>
</feature>
<dbReference type="AlphaFoldDB" id="A0ABD3M4Y3"/>
<proteinExistence type="predicted"/>
<accession>A0ABD3M4Y3</accession>
<evidence type="ECO:0000256" key="1">
    <source>
        <dbReference type="SAM" id="Coils"/>
    </source>
</evidence>
<dbReference type="Proteomes" id="UP001530293">
    <property type="component" value="Unassembled WGS sequence"/>
</dbReference>
<dbReference type="Pfam" id="PF08318">
    <property type="entry name" value="COG4_m"/>
    <property type="match status" value="1"/>
</dbReference>
<comment type="caution">
    <text evidence="5">The sequence shown here is derived from an EMBL/GenBank/DDBJ whole genome shotgun (WGS) entry which is preliminary data.</text>
</comment>
<evidence type="ECO:0000259" key="4">
    <source>
        <dbReference type="Pfam" id="PF20662"/>
    </source>
</evidence>
<feature type="region of interest" description="Disordered" evidence="2">
    <location>
        <begin position="1"/>
        <end position="23"/>
    </location>
</feature>
<sequence>MAPYSVPTGGSSSGSEIPSDLVDSLGCKSPYDALLALANESELLAAKLAEELAHSLSHGSGGGGSGGASGASGAKGKGTVLSSPSKQQRMGHHHHHHHHNQQRVQVLGDDDDDEDNNGGKIRKFPIPLPPSLQDASRPPRAAISTSTSTSTTVVAAATPSRLLYNSHPNHQLTTATLASESILSSLTKIASGGSEASSEMRALELERQALDAEALDIEHALAIREGCIRGSDSLMGRRYADAARAVAEVNAILEGKSTYTTSTASGSTGFGSAGGGGYPTKATEHALQLAGPDALASHSKTVSVLRRAISEKYESAVLHSDIAALSELTPLLGLLNMAEMGVKYYLQFSQSTLSQQMNLDAASLPPPPVEDYAVVDDPNLPREEGMSRAAMRRRAEQQRQLQIQQQQLAYSQSVPMKLAKIYNAAVTHLRHHLPMVAYSLGEADGDAALVQLVHVEVEKRVVDILREYMMEKELGRTVRRAEGVASKMEDRYTGSSNSGGGGGIGDEGLFGMDENNIANVIMGLGVVSGSGDGTATNITDSIISKRNAAQRDDCGFAIEVGNISDVDASLEEWALILQHTESYERFIRHAVEEVIKARKSRYEQKCEERRRWKEMEKLRNRDSSSSSTNDSILASPRNKSDSTKEKIEDELLEAEETKIEVLPPHTALNEVAAEIGGCYVSLERCLLLAGMQRAFIQANFPDDTSYTPVAIMDNVAVSSTYYSRTGGAGSRALQTNLVEECLFAARRSTLRAFATGHTGTASAASNFCVDVLGRVLLDVLTRRAELSASLLKPGEGLLDGHSGLGQAALTFAKTTAGKGFRGVQGAAARAGAKVGDMNEETAEASKQRTLLGVARAVANFNDLEVVADYTKKLEENFLREIDAGYPRGHDTEQLRMCVKGLGGVVESFVHASTQSMEELISTLLPHVRQMVNDAVGQEGSNTIAATNFLGSPVLTGGATASVRTALDYNLDDESFELSQISEGYIGRLCASLDELLDPLRMHLVPKLSDNFVVGILAAVAKRLEGAIRKSKFTPLGAINLDSDIRYLMNFAKDRVDSAELKSNVTLCKACPPLSRLNQITLLMNVDDLEDALDLISVSKRKDNWDLKLDDVKKLLCLRVDFEGSKVNELLQIDDA</sequence>
<evidence type="ECO:0000259" key="3">
    <source>
        <dbReference type="Pfam" id="PF08318"/>
    </source>
</evidence>
<feature type="compositionally biased region" description="Basic residues" evidence="2">
    <location>
        <begin position="89"/>
        <end position="101"/>
    </location>
</feature>
<feature type="region of interest" description="Disordered" evidence="2">
    <location>
        <begin position="616"/>
        <end position="645"/>
    </location>
</feature>
<dbReference type="InterPro" id="IPR048684">
    <property type="entry name" value="COG4_C"/>
</dbReference>
<feature type="region of interest" description="Disordered" evidence="2">
    <location>
        <begin position="55"/>
        <end position="148"/>
    </location>
</feature>
<feature type="domain" description="COG4 transport protein middle alpha-helical bundle" evidence="3">
    <location>
        <begin position="395"/>
        <end position="783"/>
    </location>
</feature>
<dbReference type="Pfam" id="PF20662">
    <property type="entry name" value="COG4_C"/>
    <property type="match status" value="1"/>
</dbReference>
<reference evidence="5 6" key="1">
    <citation type="submission" date="2024-10" db="EMBL/GenBank/DDBJ databases">
        <title>Updated reference genomes for cyclostephanoid diatoms.</title>
        <authorList>
            <person name="Roberts W.R."/>
            <person name="Alverson A.J."/>
        </authorList>
    </citation>
    <scope>NUCLEOTIDE SEQUENCE [LARGE SCALE GENOMIC DNA]</scope>
    <source>
        <strain evidence="5 6">AJA232-27</strain>
    </source>
</reference>
<evidence type="ECO:0000256" key="2">
    <source>
        <dbReference type="SAM" id="MobiDB-lite"/>
    </source>
</evidence>
<dbReference type="EMBL" id="JALLBG020000253">
    <property type="protein sequence ID" value="KAL3757796.1"/>
    <property type="molecule type" value="Genomic_DNA"/>
</dbReference>
<organism evidence="5 6">
    <name type="scientific">Discostella pseudostelligera</name>
    <dbReference type="NCBI Taxonomy" id="259834"/>
    <lineage>
        <taxon>Eukaryota</taxon>
        <taxon>Sar</taxon>
        <taxon>Stramenopiles</taxon>
        <taxon>Ochrophyta</taxon>
        <taxon>Bacillariophyta</taxon>
        <taxon>Coscinodiscophyceae</taxon>
        <taxon>Thalassiosirophycidae</taxon>
        <taxon>Stephanodiscales</taxon>
        <taxon>Stephanodiscaceae</taxon>
        <taxon>Discostella</taxon>
    </lineage>
</organism>
<evidence type="ECO:0000313" key="6">
    <source>
        <dbReference type="Proteomes" id="UP001530293"/>
    </source>
</evidence>